<dbReference type="InterPro" id="IPR044665">
    <property type="entry name" value="E_coli_cyclophilin_A-like"/>
</dbReference>
<dbReference type="InterPro" id="IPR002130">
    <property type="entry name" value="Cyclophilin-type_PPIase_dom"/>
</dbReference>
<keyword evidence="3 6" id="KW-0413">Isomerase</keyword>
<dbReference type="GeneID" id="94374666"/>
<evidence type="ECO:0000256" key="3">
    <source>
        <dbReference type="ARBA" id="ARBA00023235"/>
    </source>
</evidence>
<reference evidence="6 7" key="1">
    <citation type="submission" date="2021-07" db="EMBL/GenBank/DDBJ databases">
        <title>Isolation and characterization of bacteria from a gold mining with a capacity of golden bioaccumulation.</title>
        <authorList>
            <person name="Yang X.J."/>
        </authorList>
    </citation>
    <scope>NUCLEOTIDE SEQUENCE [LARGE SCALE GENOMIC DNA]</scope>
    <source>
        <strain evidence="6 7">Au29</strain>
    </source>
</reference>
<keyword evidence="4" id="KW-0732">Signal</keyword>
<dbReference type="PROSITE" id="PS50072">
    <property type="entry name" value="CSA_PPIASE_2"/>
    <property type="match status" value="1"/>
</dbReference>
<dbReference type="GO" id="GO:0016853">
    <property type="term" value="F:isomerase activity"/>
    <property type="evidence" value="ECO:0007669"/>
    <property type="project" value="UniProtKB-KW"/>
</dbReference>
<dbReference type="EMBL" id="CP080034">
    <property type="protein sequence ID" value="QYC11392.1"/>
    <property type="molecule type" value="Genomic_DNA"/>
</dbReference>
<dbReference type="CDD" id="cd00317">
    <property type="entry name" value="cyclophilin"/>
    <property type="match status" value="1"/>
</dbReference>
<dbReference type="PANTHER" id="PTHR43246">
    <property type="entry name" value="PEPTIDYL-PROLYL CIS-TRANS ISOMERASE CYP38, CHLOROPLASTIC"/>
    <property type="match status" value="1"/>
</dbReference>
<evidence type="ECO:0000259" key="5">
    <source>
        <dbReference type="PROSITE" id="PS50072"/>
    </source>
</evidence>
<evidence type="ECO:0000313" key="7">
    <source>
        <dbReference type="Proteomes" id="UP000824334"/>
    </source>
</evidence>
<feature type="chain" id="PRO_5045148328" description="peptidylprolyl isomerase" evidence="4">
    <location>
        <begin position="22"/>
        <end position="203"/>
    </location>
</feature>
<keyword evidence="2" id="KW-0697">Rotamase</keyword>
<dbReference type="Pfam" id="PF00160">
    <property type="entry name" value="Pro_isomerase"/>
    <property type="match status" value="1"/>
</dbReference>
<sequence>MLRRTLIGLTAALLWPALALAQEAAPAPLPRVVLETTAGRIVIEVNDRAAPITGANFLAYVDQHRFDGASFYRAMKSGPENGLVQGGANNDPARLLAPIAHEPTTETGLSHVDGAVSMARYDPGTATGDFFISVGATPSYDAGRPFSIDAYGFAVFGKVVEGMDVARAMLNAPTSPTEGEGFMRGQMLEPRITIVSAKRETAP</sequence>
<dbReference type="EC" id="5.2.1.8" evidence="1"/>
<organism evidence="6 7">
    <name type="scientific">Brevundimonas nasdae</name>
    <dbReference type="NCBI Taxonomy" id="172043"/>
    <lineage>
        <taxon>Bacteria</taxon>
        <taxon>Pseudomonadati</taxon>
        <taxon>Pseudomonadota</taxon>
        <taxon>Alphaproteobacteria</taxon>
        <taxon>Caulobacterales</taxon>
        <taxon>Caulobacteraceae</taxon>
        <taxon>Brevundimonas</taxon>
    </lineage>
</organism>
<feature type="signal peptide" evidence="4">
    <location>
        <begin position="1"/>
        <end position="21"/>
    </location>
</feature>
<feature type="domain" description="PPIase cyclophilin-type" evidence="5">
    <location>
        <begin position="28"/>
        <end position="199"/>
    </location>
</feature>
<name>A0ABX8TJI6_9CAUL</name>
<dbReference type="Proteomes" id="UP000824334">
    <property type="component" value="Chromosome"/>
</dbReference>
<proteinExistence type="predicted"/>
<evidence type="ECO:0000256" key="2">
    <source>
        <dbReference type="ARBA" id="ARBA00023110"/>
    </source>
</evidence>
<protein>
    <recommendedName>
        <fullName evidence="1">peptidylprolyl isomerase</fullName>
        <ecNumber evidence="1">5.2.1.8</ecNumber>
    </recommendedName>
</protein>
<dbReference type="RefSeq" id="WP_219353978.1">
    <property type="nucleotide sequence ID" value="NZ_CP080034.1"/>
</dbReference>
<gene>
    <name evidence="6" type="ORF">KWG56_05270</name>
</gene>
<evidence type="ECO:0000313" key="6">
    <source>
        <dbReference type="EMBL" id="QYC11392.1"/>
    </source>
</evidence>
<accession>A0ABX8TJI6</accession>
<evidence type="ECO:0000256" key="4">
    <source>
        <dbReference type="SAM" id="SignalP"/>
    </source>
</evidence>
<evidence type="ECO:0000256" key="1">
    <source>
        <dbReference type="ARBA" id="ARBA00013194"/>
    </source>
</evidence>
<keyword evidence="7" id="KW-1185">Reference proteome</keyword>